<keyword evidence="3" id="KW-0274">FAD</keyword>
<sequence length="367" mass="39658">MSTQGHDKKRVVIIGGGIGGGLVAKTLQFGADVTLIDPKDFFEIPWANLRAMVEPSFAEKSVINHTDYLTNGRLVISHGAGVTDTEVLTADGQQFPYDYLVVATGHDEAFPRTKDGRLKQYEAENEKIKAANSILIVGGGPTGVELAGEIAVDFPKKKLTLVHRGARLLEFVNPKASTKALDWLTAKKVEVILEQSVDLTSASDGTYKTSNGESIAADCHFLCIGKPLSSSWLGETMLKDNLDSRGRLMVDEHLRVKGRKNIFAVGDITDIPEIKQGYLAQVHSQVTAKNINLLMNGGDESKLASYKPPKGKPIALVSLGRKEAVAQFPFMTISGCIPGMIKSRDLFVGKTRKTMGVGSKPHAKTAK</sequence>
<proteinExistence type="inferred from homology"/>
<comment type="caution">
    <text evidence="7">The sequence shown here is derived from an EMBL/GenBank/DDBJ whole genome shotgun (WGS) entry which is preliminary data.</text>
</comment>
<organism evidence="7 8">
    <name type="scientific">Thalictrum thalictroides</name>
    <name type="common">Rue-anemone</name>
    <name type="synonym">Anemone thalictroides</name>
    <dbReference type="NCBI Taxonomy" id="46969"/>
    <lineage>
        <taxon>Eukaryota</taxon>
        <taxon>Viridiplantae</taxon>
        <taxon>Streptophyta</taxon>
        <taxon>Embryophyta</taxon>
        <taxon>Tracheophyta</taxon>
        <taxon>Spermatophyta</taxon>
        <taxon>Magnoliopsida</taxon>
        <taxon>Ranunculales</taxon>
        <taxon>Ranunculaceae</taxon>
        <taxon>Thalictroideae</taxon>
        <taxon>Thalictrum</taxon>
    </lineage>
</organism>
<keyword evidence="4" id="KW-0560">Oxidoreductase</keyword>
<evidence type="ECO:0000313" key="8">
    <source>
        <dbReference type="Proteomes" id="UP000554482"/>
    </source>
</evidence>
<gene>
    <name evidence="7" type="ORF">FRX31_035001</name>
</gene>
<evidence type="ECO:0000259" key="6">
    <source>
        <dbReference type="Pfam" id="PF07992"/>
    </source>
</evidence>
<reference evidence="7 8" key="1">
    <citation type="submission" date="2020-06" db="EMBL/GenBank/DDBJ databases">
        <title>Transcriptomic and genomic resources for Thalictrum thalictroides and T. hernandezii: Facilitating candidate gene discovery in an emerging model plant lineage.</title>
        <authorList>
            <person name="Arias T."/>
            <person name="Riano-Pachon D.M."/>
            <person name="Di Stilio V.S."/>
        </authorList>
    </citation>
    <scope>NUCLEOTIDE SEQUENCE [LARGE SCALE GENOMIC DNA]</scope>
    <source>
        <strain evidence="8">cv. WT478/WT964</strain>
        <tissue evidence="7">Leaves</tissue>
    </source>
</reference>
<dbReference type="GO" id="GO:0005737">
    <property type="term" value="C:cytoplasm"/>
    <property type="evidence" value="ECO:0007669"/>
    <property type="project" value="TreeGrafter"/>
</dbReference>
<dbReference type="PANTHER" id="PTHR43735:SF3">
    <property type="entry name" value="FERROPTOSIS SUPPRESSOR PROTEIN 1"/>
    <property type="match status" value="1"/>
</dbReference>
<name>A0A7J6UT43_THATH</name>
<protein>
    <submittedName>
        <fullName evidence="7">Apoptosis-inducing factor</fullName>
    </submittedName>
</protein>
<dbReference type="InterPro" id="IPR023753">
    <property type="entry name" value="FAD/NAD-binding_dom"/>
</dbReference>
<dbReference type="EMBL" id="JABWDY010044083">
    <property type="protein sequence ID" value="KAF5175412.1"/>
    <property type="molecule type" value="Genomic_DNA"/>
</dbReference>
<evidence type="ECO:0000256" key="2">
    <source>
        <dbReference type="ARBA" id="ARBA00022630"/>
    </source>
</evidence>
<evidence type="ECO:0000256" key="3">
    <source>
        <dbReference type="ARBA" id="ARBA00022827"/>
    </source>
</evidence>
<evidence type="ECO:0000256" key="1">
    <source>
        <dbReference type="ARBA" id="ARBA00006442"/>
    </source>
</evidence>
<evidence type="ECO:0000256" key="5">
    <source>
        <dbReference type="ARBA" id="ARBA00057036"/>
    </source>
</evidence>
<dbReference type="Pfam" id="PF07992">
    <property type="entry name" value="Pyr_redox_2"/>
    <property type="match status" value="1"/>
</dbReference>
<evidence type="ECO:0000256" key="4">
    <source>
        <dbReference type="ARBA" id="ARBA00023002"/>
    </source>
</evidence>
<keyword evidence="2" id="KW-0285">Flavoprotein</keyword>
<dbReference type="Proteomes" id="UP000554482">
    <property type="component" value="Unassembled WGS sequence"/>
</dbReference>
<comment type="similarity">
    <text evidence="1">Belongs to the FAD-dependent oxidoreductase family.</text>
</comment>
<dbReference type="SUPFAM" id="SSF51905">
    <property type="entry name" value="FAD/NAD(P)-binding domain"/>
    <property type="match status" value="1"/>
</dbReference>
<evidence type="ECO:0000313" key="7">
    <source>
        <dbReference type="EMBL" id="KAF5175412.1"/>
    </source>
</evidence>
<comment type="function">
    <text evidence="5">Putative FAD-dependent oxidoreductase.</text>
</comment>
<dbReference type="InterPro" id="IPR036188">
    <property type="entry name" value="FAD/NAD-bd_sf"/>
</dbReference>
<dbReference type="Gene3D" id="3.50.50.100">
    <property type="match status" value="1"/>
</dbReference>
<accession>A0A7J6UT43</accession>
<dbReference type="FunFam" id="3.50.50.100:FF:000006">
    <property type="entry name" value="apoptosis-inducing factor 2"/>
    <property type="match status" value="1"/>
</dbReference>
<dbReference type="PRINTS" id="PR00368">
    <property type="entry name" value="FADPNR"/>
</dbReference>
<dbReference type="OrthoDB" id="202203at2759"/>
<dbReference type="GO" id="GO:0050660">
    <property type="term" value="F:flavin adenine dinucleotide binding"/>
    <property type="evidence" value="ECO:0007669"/>
    <property type="project" value="TreeGrafter"/>
</dbReference>
<dbReference type="AlphaFoldDB" id="A0A7J6UT43"/>
<dbReference type="GO" id="GO:0004174">
    <property type="term" value="F:electron-transferring-flavoprotein dehydrogenase activity"/>
    <property type="evidence" value="ECO:0007669"/>
    <property type="project" value="TreeGrafter"/>
</dbReference>
<keyword evidence="8" id="KW-1185">Reference proteome</keyword>
<feature type="domain" description="FAD/NAD(P)-binding" evidence="6">
    <location>
        <begin position="10"/>
        <end position="276"/>
    </location>
</feature>
<dbReference type="PANTHER" id="PTHR43735">
    <property type="entry name" value="APOPTOSIS-INDUCING FACTOR 1"/>
    <property type="match status" value="1"/>
</dbReference>